<evidence type="ECO:0000259" key="6">
    <source>
        <dbReference type="PROSITE" id="PS51635"/>
    </source>
</evidence>
<feature type="domain" description="PNPLA" evidence="6">
    <location>
        <begin position="252"/>
        <end position="401"/>
    </location>
</feature>
<proteinExistence type="inferred from homology"/>
<gene>
    <name evidence="7" type="ORF">TSPGSL018_13646</name>
</gene>
<evidence type="ECO:0000256" key="3">
    <source>
        <dbReference type="ARBA" id="ARBA00023098"/>
    </source>
</evidence>
<dbReference type="PANTHER" id="PTHR24185:SF1">
    <property type="entry name" value="CALCIUM-INDEPENDENT PHOSPHOLIPASE A2-GAMMA"/>
    <property type="match status" value="1"/>
</dbReference>
<comment type="similarity">
    <text evidence="5">Belongs to the patatin family.</text>
</comment>
<dbReference type="InterPro" id="IPR011989">
    <property type="entry name" value="ARM-like"/>
</dbReference>
<dbReference type="Pfam" id="PF01734">
    <property type="entry name" value="Patatin"/>
    <property type="match status" value="1"/>
</dbReference>
<feature type="short sequence motif" description="GXSXG" evidence="4">
    <location>
        <begin position="288"/>
        <end position="292"/>
    </location>
</feature>
<evidence type="ECO:0000313" key="7">
    <source>
        <dbReference type="EMBL" id="JAC79059.1"/>
    </source>
</evidence>
<comment type="caution">
    <text evidence="4">Lacks conserved residue(s) required for the propagation of feature annotation.</text>
</comment>
<feature type="short sequence motif" description="GXGXXG" evidence="4">
    <location>
        <begin position="256"/>
        <end position="261"/>
    </location>
</feature>
<reference evidence="7" key="1">
    <citation type="submission" date="2014-05" db="EMBL/GenBank/DDBJ databases">
        <title>The transcriptome of the halophilic microalga Tetraselmis sp. GSL018 isolated from the Great Salt Lake, Utah.</title>
        <authorList>
            <person name="Jinkerson R.E."/>
            <person name="D'Adamo S."/>
            <person name="Posewitz M.C."/>
        </authorList>
    </citation>
    <scope>NUCLEOTIDE SEQUENCE</scope>
    <source>
        <strain evidence="7">GSL018</strain>
    </source>
</reference>
<dbReference type="PANTHER" id="PTHR24185">
    <property type="entry name" value="CALCIUM-INDEPENDENT PHOSPHOLIPASE A2-GAMMA"/>
    <property type="match status" value="1"/>
</dbReference>
<dbReference type="InterPro" id="IPR002641">
    <property type="entry name" value="PNPLA_dom"/>
</dbReference>
<dbReference type="Gene3D" id="1.25.10.10">
    <property type="entry name" value="Leucine-rich Repeat Variant"/>
    <property type="match status" value="1"/>
</dbReference>
<evidence type="ECO:0000256" key="1">
    <source>
        <dbReference type="ARBA" id="ARBA00022801"/>
    </source>
</evidence>
<evidence type="ECO:0000256" key="4">
    <source>
        <dbReference type="PROSITE-ProRule" id="PRU01161"/>
    </source>
</evidence>
<organism evidence="7">
    <name type="scientific">Tetraselmis sp. GSL018</name>
    <dbReference type="NCBI Taxonomy" id="582737"/>
    <lineage>
        <taxon>Eukaryota</taxon>
        <taxon>Viridiplantae</taxon>
        <taxon>Chlorophyta</taxon>
        <taxon>core chlorophytes</taxon>
        <taxon>Chlorodendrophyceae</taxon>
        <taxon>Chlorodendrales</taxon>
        <taxon>Chlorodendraceae</taxon>
        <taxon>Tetraselmis</taxon>
    </lineage>
</organism>
<protein>
    <recommendedName>
        <fullName evidence="5">Patatin</fullName>
        <ecNumber evidence="5">3.1.1.-</ecNumber>
    </recommendedName>
</protein>
<accession>A0A061S7R5</accession>
<comment type="function">
    <text evidence="5">Lipolytic acyl hydrolase (LAH).</text>
</comment>
<dbReference type="InterPro" id="IPR016024">
    <property type="entry name" value="ARM-type_fold"/>
</dbReference>
<dbReference type="EMBL" id="GBEZ01006328">
    <property type="protein sequence ID" value="JAC79059.1"/>
    <property type="molecule type" value="Transcribed_RNA"/>
</dbReference>
<keyword evidence="1 5" id="KW-0378">Hydrolase</keyword>
<dbReference type="GO" id="GO:0016020">
    <property type="term" value="C:membrane"/>
    <property type="evidence" value="ECO:0007669"/>
    <property type="project" value="TreeGrafter"/>
</dbReference>
<dbReference type="InterPro" id="IPR016035">
    <property type="entry name" value="Acyl_Trfase/lysoPLipase"/>
</dbReference>
<dbReference type="GO" id="GO:0004620">
    <property type="term" value="F:phospholipase activity"/>
    <property type="evidence" value="ECO:0007669"/>
    <property type="project" value="TreeGrafter"/>
</dbReference>
<keyword evidence="2 5" id="KW-0442">Lipid degradation</keyword>
<evidence type="ECO:0000256" key="5">
    <source>
        <dbReference type="RuleBase" id="RU361262"/>
    </source>
</evidence>
<sequence length="401" mass="43527">MSSTKVHITGASSNASRNSKLIIPLFQLLFRRSSCQHPILAGAIATLAEGPYCSVIAADLSAIQQIILMALSDNILVVKQACRTLALLASSDGATAAKLMESDVLQAMLTLMDVRSNTGIQLASLRVVSSLAFSSESAAGKIMSEELLDQLKGLMECQDRQVQALALEALGNLAYCYANRAQITQHRGLLRLLASLASRQSVTRPSQRSLDMPADNVADGALRALAILGENEEVRKCLGRPSLGSRRGVRILSMDGGGMRGIVTVRMLQELEEKTGRSVYELFDLIGGTSTGGILAVALGVKDLSLNDCNRIYTELGYKVFSRPNQKAGLPEDQLSWRESLYSMYKSSTQSMRVAMYGCKHDASAFEALLQEYCDMKQIGTPSNRFIVRLVGPRCLSCPHW</sequence>
<evidence type="ECO:0000256" key="2">
    <source>
        <dbReference type="ARBA" id="ARBA00022963"/>
    </source>
</evidence>
<comment type="domain">
    <text evidence="5">The nitrogen atoms of the two glycine residues in the GGXR motif define the oxyanion hole, and stabilize the oxyanion that forms during the nucleophilic attack by the catalytic serine during substrate cleavage.</text>
</comment>
<dbReference type="AlphaFoldDB" id="A0A061S7R5"/>
<dbReference type="GO" id="GO:0006631">
    <property type="term" value="P:fatty acid metabolic process"/>
    <property type="evidence" value="ECO:0007669"/>
    <property type="project" value="TreeGrafter"/>
</dbReference>
<dbReference type="PROSITE" id="PS51635">
    <property type="entry name" value="PNPLA"/>
    <property type="match status" value="1"/>
</dbReference>
<name>A0A061S7R5_9CHLO</name>
<dbReference type="SUPFAM" id="SSF48371">
    <property type="entry name" value="ARM repeat"/>
    <property type="match status" value="1"/>
</dbReference>
<dbReference type="GO" id="GO:0016042">
    <property type="term" value="P:lipid catabolic process"/>
    <property type="evidence" value="ECO:0007669"/>
    <property type="project" value="UniProtKB-KW"/>
</dbReference>
<dbReference type="EC" id="3.1.1.-" evidence="5"/>
<keyword evidence="3 5" id="KW-0443">Lipid metabolism</keyword>
<dbReference type="SUPFAM" id="SSF52151">
    <property type="entry name" value="FabD/lysophospholipase-like"/>
    <property type="match status" value="1"/>
</dbReference>
<dbReference type="Gene3D" id="3.40.1090.10">
    <property type="entry name" value="Cytosolic phospholipase A2 catalytic domain"/>
    <property type="match status" value="1"/>
</dbReference>